<proteinExistence type="predicted"/>
<dbReference type="STRING" id="695850.A0A067CMW8"/>
<keyword evidence="4" id="KW-1185">Reference proteome</keyword>
<dbReference type="PROSITE" id="PS51502">
    <property type="entry name" value="S_R_A_B_BARREL"/>
    <property type="match status" value="1"/>
</dbReference>
<reference evidence="3 4" key="1">
    <citation type="journal article" date="2013" name="PLoS Genet.">
        <title>Distinctive expansion of potential virulence genes in the genome of the oomycete fish pathogen Saprolegnia parasitica.</title>
        <authorList>
            <person name="Jiang R.H."/>
            <person name="de Bruijn I."/>
            <person name="Haas B.J."/>
            <person name="Belmonte R."/>
            <person name="Lobach L."/>
            <person name="Christie J."/>
            <person name="van den Ackerveken G."/>
            <person name="Bottin A."/>
            <person name="Bulone V."/>
            <person name="Diaz-Moreno S.M."/>
            <person name="Dumas B."/>
            <person name="Fan L."/>
            <person name="Gaulin E."/>
            <person name="Govers F."/>
            <person name="Grenville-Briggs L.J."/>
            <person name="Horner N.R."/>
            <person name="Levin J.Z."/>
            <person name="Mammella M."/>
            <person name="Meijer H.J."/>
            <person name="Morris P."/>
            <person name="Nusbaum C."/>
            <person name="Oome S."/>
            <person name="Phillips A.J."/>
            <person name="van Rooyen D."/>
            <person name="Rzeszutek E."/>
            <person name="Saraiva M."/>
            <person name="Secombes C.J."/>
            <person name="Seidl M.F."/>
            <person name="Snel B."/>
            <person name="Stassen J.H."/>
            <person name="Sykes S."/>
            <person name="Tripathy S."/>
            <person name="van den Berg H."/>
            <person name="Vega-Arreguin J.C."/>
            <person name="Wawra S."/>
            <person name="Young S.K."/>
            <person name="Zeng Q."/>
            <person name="Dieguez-Uribeondo J."/>
            <person name="Russ C."/>
            <person name="Tyler B.M."/>
            <person name="van West P."/>
        </authorList>
    </citation>
    <scope>NUCLEOTIDE SEQUENCE [LARGE SCALE GENOMIC DNA]</scope>
    <source>
        <strain evidence="3 4">CBS 223.65</strain>
    </source>
</reference>
<protein>
    <recommendedName>
        <fullName evidence="2">Stress-response A/B barrel domain-containing protein</fullName>
    </recommendedName>
</protein>
<dbReference type="RefSeq" id="XP_012201338.1">
    <property type="nucleotide sequence ID" value="XM_012345948.1"/>
</dbReference>
<dbReference type="KEGG" id="spar:SPRG_07153"/>
<dbReference type="OrthoDB" id="42919at2759"/>
<evidence type="ECO:0000256" key="1">
    <source>
        <dbReference type="ARBA" id="ARBA00011738"/>
    </source>
</evidence>
<dbReference type="PANTHER" id="PTHR33178">
    <property type="match status" value="1"/>
</dbReference>
<name>A0A067CMW8_SAPPC</name>
<dbReference type="SMART" id="SM00886">
    <property type="entry name" value="Dabb"/>
    <property type="match status" value="1"/>
</dbReference>
<dbReference type="VEuPathDB" id="FungiDB:SPRG_07153"/>
<dbReference type="InterPro" id="IPR011008">
    <property type="entry name" value="Dimeric_a/b-barrel"/>
</dbReference>
<dbReference type="EMBL" id="KK583214">
    <property type="protein sequence ID" value="KDO27881.1"/>
    <property type="molecule type" value="Genomic_DNA"/>
</dbReference>
<dbReference type="Pfam" id="PF07876">
    <property type="entry name" value="Dabb"/>
    <property type="match status" value="1"/>
</dbReference>
<dbReference type="SUPFAM" id="SSF54909">
    <property type="entry name" value="Dimeric alpha+beta barrel"/>
    <property type="match status" value="1"/>
</dbReference>
<organism evidence="3 4">
    <name type="scientific">Saprolegnia parasitica (strain CBS 223.65)</name>
    <dbReference type="NCBI Taxonomy" id="695850"/>
    <lineage>
        <taxon>Eukaryota</taxon>
        <taxon>Sar</taxon>
        <taxon>Stramenopiles</taxon>
        <taxon>Oomycota</taxon>
        <taxon>Saprolegniomycetes</taxon>
        <taxon>Saprolegniales</taxon>
        <taxon>Saprolegniaceae</taxon>
        <taxon>Saprolegnia</taxon>
    </lineage>
</organism>
<evidence type="ECO:0000313" key="4">
    <source>
        <dbReference type="Proteomes" id="UP000030745"/>
    </source>
</evidence>
<dbReference type="OMA" id="QIATWKE"/>
<gene>
    <name evidence="3" type="ORF">SPRG_07153</name>
</gene>
<comment type="subunit">
    <text evidence="1">Homodimer.</text>
</comment>
<accession>A0A067CMW8</accession>
<dbReference type="Proteomes" id="UP000030745">
    <property type="component" value="Unassembled WGS sequence"/>
</dbReference>
<dbReference type="GeneID" id="24129452"/>
<feature type="domain" description="Stress-response A/B barrel" evidence="2">
    <location>
        <begin position="1"/>
        <end position="94"/>
    </location>
</feature>
<dbReference type="AlphaFoldDB" id="A0A067CMW8"/>
<evidence type="ECO:0000313" key="3">
    <source>
        <dbReference type="EMBL" id="KDO27881.1"/>
    </source>
</evidence>
<sequence length="106" mass="11560">MEHIVLLQFKPEVTPEAITALGNSILALKEVVPGIIDMAFGEDLKVGHAQGFTHGLVARMESPEVLAAYDVHPDHVAVVKVLRELAANFLTFDFVSSRDAPVRSRV</sequence>
<evidence type="ECO:0000259" key="2">
    <source>
        <dbReference type="PROSITE" id="PS51502"/>
    </source>
</evidence>
<dbReference type="InterPro" id="IPR013097">
    <property type="entry name" value="Dabb"/>
</dbReference>
<dbReference type="PANTHER" id="PTHR33178:SF10">
    <property type="entry name" value="STRESS-RESPONSE A_B BARREL DOMAIN-CONTAINING PROTEIN"/>
    <property type="match status" value="1"/>
</dbReference>
<dbReference type="InterPro" id="IPR044662">
    <property type="entry name" value="HS1/DABB1-like"/>
</dbReference>
<dbReference type="Gene3D" id="3.30.70.100">
    <property type="match status" value="1"/>
</dbReference>